<reference evidence="4" key="1">
    <citation type="journal article" date="2020" name="bioRxiv">
        <title>Genomic and phenotypic heterogeneity of clinical isolates of the human pathogens Aspergillus fumigatus, Aspergillus lentulus and Aspergillus fumigatiaffinis.</title>
        <authorList>
            <person name="dos Santos R.A.C."/>
            <person name="Steenwyk J.L."/>
            <person name="Rivero-Menendez O."/>
            <person name="Mead M.E."/>
            <person name="Silva L.P."/>
            <person name="Bastos R.W."/>
            <person name="Alastruey-Izquierdo A."/>
            <person name="Goldman G.H."/>
            <person name="Rokas A."/>
        </authorList>
    </citation>
    <scope>NUCLEOTIDE SEQUENCE</scope>
    <source>
        <strain evidence="4">CNM-CM6805</strain>
    </source>
</reference>
<dbReference type="Pfam" id="PF07690">
    <property type="entry name" value="MFS_1"/>
    <property type="match status" value="1"/>
</dbReference>
<feature type="transmembrane region" description="Helical" evidence="2">
    <location>
        <begin position="156"/>
        <end position="176"/>
    </location>
</feature>
<dbReference type="GO" id="GO:0016020">
    <property type="term" value="C:membrane"/>
    <property type="evidence" value="ECO:0007669"/>
    <property type="project" value="UniProtKB-SubCell"/>
</dbReference>
<comment type="subcellular location">
    <subcellularLocation>
        <location evidence="1">Membrane</location>
        <topology evidence="1">Multi-pass membrane protein</topology>
    </subcellularLocation>
</comment>
<accession>A0A8H4M310</accession>
<evidence type="ECO:0000259" key="3">
    <source>
        <dbReference type="PROSITE" id="PS50850"/>
    </source>
</evidence>
<feature type="transmembrane region" description="Helical" evidence="2">
    <location>
        <begin position="227"/>
        <end position="248"/>
    </location>
</feature>
<dbReference type="AlphaFoldDB" id="A0A8H4M310"/>
<keyword evidence="5" id="KW-1185">Reference proteome</keyword>
<dbReference type="Pfam" id="PF00004">
    <property type="entry name" value="AAA"/>
    <property type="match status" value="1"/>
</dbReference>
<dbReference type="SUPFAM" id="SSF52540">
    <property type="entry name" value="P-loop containing nucleoside triphosphate hydrolases"/>
    <property type="match status" value="1"/>
</dbReference>
<feature type="transmembrane region" description="Helical" evidence="2">
    <location>
        <begin position="288"/>
        <end position="307"/>
    </location>
</feature>
<reference evidence="4" key="2">
    <citation type="submission" date="2020-04" db="EMBL/GenBank/DDBJ databases">
        <authorList>
            <person name="Santos R.A.C."/>
            <person name="Steenwyk J.L."/>
            <person name="Rivero-Menendez O."/>
            <person name="Mead M.E."/>
            <person name="Silva L.P."/>
            <person name="Bastos R.W."/>
            <person name="Alastruey-Izquierdo A."/>
            <person name="Goldman G.H."/>
            <person name="Rokas A."/>
        </authorList>
    </citation>
    <scope>NUCLEOTIDE SEQUENCE</scope>
    <source>
        <strain evidence="4">CNM-CM6805</strain>
    </source>
</reference>
<feature type="domain" description="Major facilitator superfamily (MFS) profile" evidence="3">
    <location>
        <begin position="1"/>
        <end position="437"/>
    </location>
</feature>
<evidence type="ECO:0000256" key="1">
    <source>
        <dbReference type="ARBA" id="ARBA00004141"/>
    </source>
</evidence>
<dbReference type="InterPro" id="IPR003593">
    <property type="entry name" value="AAA+_ATPase"/>
</dbReference>
<dbReference type="PROSITE" id="PS50850">
    <property type="entry name" value="MFS"/>
    <property type="match status" value="1"/>
</dbReference>
<comment type="caution">
    <text evidence="4">The sequence shown here is derived from an EMBL/GenBank/DDBJ whole genome shotgun (WGS) entry which is preliminary data.</text>
</comment>
<feature type="transmembrane region" description="Helical" evidence="2">
    <location>
        <begin position="375"/>
        <end position="398"/>
    </location>
</feature>
<keyword evidence="2" id="KW-1133">Transmembrane helix</keyword>
<gene>
    <name evidence="4" type="ORF">CNMCM6805_003291</name>
</gene>
<dbReference type="EMBL" id="JAAAPX010000192">
    <property type="protein sequence ID" value="KAF4227259.1"/>
    <property type="molecule type" value="Genomic_DNA"/>
</dbReference>
<evidence type="ECO:0000313" key="5">
    <source>
        <dbReference type="Proteomes" id="UP000653565"/>
    </source>
</evidence>
<feature type="transmembrane region" description="Helical" evidence="2">
    <location>
        <begin position="327"/>
        <end position="348"/>
    </location>
</feature>
<evidence type="ECO:0000313" key="4">
    <source>
        <dbReference type="EMBL" id="KAF4227259.1"/>
    </source>
</evidence>
<dbReference type="SUPFAM" id="SSF103473">
    <property type="entry name" value="MFS general substrate transporter"/>
    <property type="match status" value="1"/>
</dbReference>
<dbReference type="GO" id="GO:0005524">
    <property type="term" value="F:ATP binding"/>
    <property type="evidence" value="ECO:0007669"/>
    <property type="project" value="InterPro"/>
</dbReference>
<evidence type="ECO:0000256" key="2">
    <source>
        <dbReference type="SAM" id="Phobius"/>
    </source>
</evidence>
<protein>
    <recommendedName>
        <fullName evidence="3">Major facilitator superfamily (MFS) profile domain-containing protein</fullName>
    </recommendedName>
</protein>
<dbReference type="InterPro" id="IPR011701">
    <property type="entry name" value="MFS"/>
</dbReference>
<keyword evidence="2" id="KW-0472">Membrane</keyword>
<dbReference type="InterPro" id="IPR027417">
    <property type="entry name" value="P-loop_NTPase"/>
</dbReference>
<dbReference type="Proteomes" id="UP000653565">
    <property type="component" value="Unassembled WGS sequence"/>
</dbReference>
<dbReference type="PANTHER" id="PTHR46411">
    <property type="entry name" value="FAMILY ATPASE, PUTATIVE-RELATED"/>
    <property type="match status" value="1"/>
</dbReference>
<dbReference type="InterPro" id="IPR020846">
    <property type="entry name" value="MFS_dom"/>
</dbReference>
<sequence>MSMALFTDELLFSFMVPLLPYIFEQRLGVQASHVQAYTSIFLAEGALVAIITSPFIGHVADRAKSKKALLLGLLMLTLASVLGLAITKSLAGLFIGRFFQCFTSNGLWIVGVATMVESVGSEHMGKIAGLTSTLTAAGTCAGPVLAGFLFGLGGYWPAWVGPAVFLVVDIVMRVLLIDRPKAPRETQIPSDEPEDMEDSRLLDAPLVPVEEASGWRFYARLFRQTRFAAGIICYSVYAIYIASFQATIPLHSWEAFEWGAFPVGLLLAAVQGPGMILAPLIGYWKDRWGSRIATSIAFFSMAPFFWLSGAAGDERFSWFTGGIKGKAIYICSLATTGCLMSLLSGVGAMEATEAVDKLEECHPGIFGMYGGYSRAVAITSMSWTMGLLVGPILAGFMMERFGYFELQCVLGEFAVEKMAAIQFSGAPFDMLAIPEDKKKVINMGSGPPGVGKTLTAEAISERLQRPLYSISAGDLSAQAEELEVQLTRTFRVASNWKAVLLLDEADAYVQRRDGLHLERNRLVATFLRRLEYYPGIFFLTTNVLQEFDAAILNRIQLKLQVS</sequence>
<feature type="transmembrane region" description="Helical" evidence="2">
    <location>
        <begin position="127"/>
        <end position="150"/>
    </location>
</feature>
<dbReference type="GO" id="GO:0016887">
    <property type="term" value="F:ATP hydrolysis activity"/>
    <property type="evidence" value="ECO:0007669"/>
    <property type="project" value="InterPro"/>
</dbReference>
<dbReference type="GO" id="GO:0022857">
    <property type="term" value="F:transmembrane transporter activity"/>
    <property type="evidence" value="ECO:0007669"/>
    <property type="project" value="InterPro"/>
</dbReference>
<dbReference type="CDD" id="cd19481">
    <property type="entry name" value="RecA-like_protease"/>
    <property type="match status" value="1"/>
</dbReference>
<feature type="transmembrane region" description="Helical" evidence="2">
    <location>
        <begin position="93"/>
        <end position="115"/>
    </location>
</feature>
<keyword evidence="2" id="KW-0812">Transmembrane</keyword>
<dbReference type="Gene3D" id="1.20.1250.20">
    <property type="entry name" value="MFS general substrate transporter like domains"/>
    <property type="match status" value="2"/>
</dbReference>
<dbReference type="InterPro" id="IPR036259">
    <property type="entry name" value="MFS_trans_sf"/>
</dbReference>
<proteinExistence type="predicted"/>
<name>A0A8H4M310_9EURO</name>
<dbReference type="Gene3D" id="3.40.50.300">
    <property type="entry name" value="P-loop containing nucleotide triphosphate hydrolases"/>
    <property type="match status" value="1"/>
</dbReference>
<dbReference type="PANTHER" id="PTHR46411:SF3">
    <property type="entry name" value="AAA+ ATPASE DOMAIN-CONTAINING PROTEIN"/>
    <property type="match status" value="1"/>
</dbReference>
<feature type="transmembrane region" description="Helical" evidence="2">
    <location>
        <begin position="260"/>
        <end position="281"/>
    </location>
</feature>
<dbReference type="InterPro" id="IPR003959">
    <property type="entry name" value="ATPase_AAA_core"/>
</dbReference>
<dbReference type="SMART" id="SM00382">
    <property type="entry name" value="AAA"/>
    <property type="match status" value="1"/>
</dbReference>
<feature type="transmembrane region" description="Helical" evidence="2">
    <location>
        <begin position="68"/>
        <end position="87"/>
    </location>
</feature>
<organism evidence="4 5">
    <name type="scientific">Aspergillus fumigatiaffinis</name>
    <dbReference type="NCBI Taxonomy" id="340414"/>
    <lineage>
        <taxon>Eukaryota</taxon>
        <taxon>Fungi</taxon>
        <taxon>Dikarya</taxon>
        <taxon>Ascomycota</taxon>
        <taxon>Pezizomycotina</taxon>
        <taxon>Eurotiomycetes</taxon>
        <taxon>Eurotiomycetidae</taxon>
        <taxon>Eurotiales</taxon>
        <taxon>Aspergillaceae</taxon>
        <taxon>Aspergillus</taxon>
        <taxon>Aspergillus subgen. Fumigati</taxon>
    </lineage>
</organism>
<feature type="transmembrane region" description="Helical" evidence="2">
    <location>
        <begin position="35"/>
        <end position="56"/>
    </location>
</feature>